<evidence type="ECO:0000259" key="11">
    <source>
        <dbReference type="PROSITE" id="PS50027"/>
    </source>
</evidence>
<evidence type="ECO:0000256" key="9">
    <source>
        <dbReference type="ARBA" id="ARBA00023292"/>
    </source>
</evidence>
<dbReference type="Proteomes" id="UP000821866">
    <property type="component" value="Chromosome 1"/>
</dbReference>
<keyword evidence="4" id="KW-0732">Signal</keyword>
<keyword evidence="3" id="KW-0272">Extracellular matrix</keyword>
<dbReference type="SMART" id="SM00281">
    <property type="entry name" value="LamB"/>
    <property type="match status" value="1"/>
</dbReference>
<accession>A0A9J6F0R6</accession>
<evidence type="ECO:0000256" key="8">
    <source>
        <dbReference type="ARBA" id="ARBA00023180"/>
    </source>
</evidence>
<evidence type="ECO:0000256" key="10">
    <source>
        <dbReference type="PROSITE-ProRule" id="PRU00460"/>
    </source>
</evidence>
<evidence type="ECO:0000256" key="4">
    <source>
        <dbReference type="ARBA" id="ARBA00022729"/>
    </source>
</evidence>
<evidence type="ECO:0000313" key="13">
    <source>
        <dbReference type="EMBL" id="KAH8040087.1"/>
    </source>
</evidence>
<dbReference type="Pfam" id="PF00052">
    <property type="entry name" value="Laminin_B"/>
    <property type="match status" value="2"/>
</dbReference>
<dbReference type="PANTHER" id="PTHR10574:SF444">
    <property type="entry name" value="BASEMENT MEMBRANE-SPECIFIC HEPARAN SULFATE PROTEOGLYCAN CORE PROTEIN"/>
    <property type="match status" value="1"/>
</dbReference>
<keyword evidence="2" id="KW-0964">Secreted</keyword>
<evidence type="ECO:0000313" key="14">
    <source>
        <dbReference type="Proteomes" id="UP000821866"/>
    </source>
</evidence>
<sequence length="618" mass="68187">MCAEYMVRLCHRTDTNILEARKLSHLMRSVKEQLFVGLVCNPLTTADEFIKDVTAIERALQQRYHQSDHLATGAAAGAAAPTANDECYLHHLIRQTMCKEIAKEKTRYTLQSQAPPQQESMVAPVAEVVCHELRQAFASPEQYSAPRYHPNSYTYADAINSYGGHLKYAFRYQASSRPVQAADIIIRGNGITLYHTLKQSYGPLRDNSIEVPFVENCAPGYIRRRSGPYLGECVQGVLPCNCNGHSNSCDQQTGRCLNCQHNTDGPSCEMCKRGFYGDARRGTPSDCQPCPCPMVDVPGQFSPTCVLEADGQVTCNSCPIGFEGRRCERCAPGYERYPPGSVDGSCHLKVKILQDRFFFRFKIEARFSSRLSGEASELSPLVTGASCDQCKANSFHLHPSSPLGCVECFCMGITKSCTSSFYHREQEVLRFSTSTEGVHLTTLDRATTIDRGLKLDPRSKELVYQDFASHPRQSYYWQLPQRFLGDKTSWIRADGLPATREHFLMVLADLSSILVKATLSEETDTASLVEASLDIAVEYPTGQALANAVEHCRCPIGYKGLSCEDCDAGYTRSGAGLYLGLCVPCFCNGHSSDCDPETGACSVSVQKTAFGITLCDQS</sequence>
<dbReference type="Pfam" id="PF00053">
    <property type="entry name" value="EGF_laminin"/>
    <property type="match status" value="2"/>
</dbReference>
<name>A0A9J6F0R6_RHIMP</name>
<dbReference type="GO" id="GO:0005604">
    <property type="term" value="C:basement membrane"/>
    <property type="evidence" value="ECO:0007669"/>
    <property type="project" value="UniProtKB-SubCell"/>
</dbReference>
<dbReference type="SMART" id="SM00180">
    <property type="entry name" value="EGF_Lam"/>
    <property type="match status" value="2"/>
</dbReference>
<dbReference type="InterPro" id="IPR056863">
    <property type="entry name" value="LMN_ATRN_NET-like_EGF"/>
</dbReference>
<comment type="caution">
    <text evidence="10">Lacks conserved residue(s) required for the propagation of feature annotation.</text>
</comment>
<evidence type="ECO:0000256" key="5">
    <source>
        <dbReference type="ARBA" id="ARBA00022737"/>
    </source>
</evidence>
<keyword evidence="8" id="KW-0325">Glycoprotein</keyword>
<protein>
    <submittedName>
        <fullName evidence="13">Uncharacterized protein</fullName>
    </submittedName>
</protein>
<feature type="disulfide bond" evidence="10">
    <location>
        <begin position="259"/>
        <end position="268"/>
    </location>
</feature>
<evidence type="ECO:0000259" key="12">
    <source>
        <dbReference type="PROSITE" id="PS51115"/>
    </source>
</evidence>
<dbReference type="CDD" id="cd00055">
    <property type="entry name" value="EGF_Lam"/>
    <property type="match status" value="2"/>
</dbReference>
<dbReference type="SUPFAM" id="SSF57196">
    <property type="entry name" value="EGF/Laminin"/>
    <property type="match status" value="2"/>
</dbReference>
<organism evidence="13 14">
    <name type="scientific">Rhipicephalus microplus</name>
    <name type="common">Cattle tick</name>
    <name type="synonym">Boophilus microplus</name>
    <dbReference type="NCBI Taxonomy" id="6941"/>
    <lineage>
        <taxon>Eukaryota</taxon>
        <taxon>Metazoa</taxon>
        <taxon>Ecdysozoa</taxon>
        <taxon>Arthropoda</taxon>
        <taxon>Chelicerata</taxon>
        <taxon>Arachnida</taxon>
        <taxon>Acari</taxon>
        <taxon>Parasitiformes</taxon>
        <taxon>Ixodida</taxon>
        <taxon>Ixodoidea</taxon>
        <taxon>Ixodidae</taxon>
        <taxon>Rhipicephalinae</taxon>
        <taxon>Rhipicephalus</taxon>
        <taxon>Boophilus</taxon>
    </lineage>
</organism>
<evidence type="ECO:0000256" key="6">
    <source>
        <dbReference type="ARBA" id="ARBA00022869"/>
    </source>
</evidence>
<evidence type="ECO:0000256" key="1">
    <source>
        <dbReference type="ARBA" id="ARBA00004302"/>
    </source>
</evidence>
<dbReference type="Gene3D" id="2.10.25.10">
    <property type="entry name" value="Laminin"/>
    <property type="match status" value="2"/>
</dbReference>
<gene>
    <name evidence="13" type="ORF">HPB51_009343</name>
</gene>
<dbReference type="FunFam" id="2.10.25.10:FF:000106">
    <property type="entry name" value="Heparan sulfate proteoglycan 2"/>
    <property type="match status" value="1"/>
</dbReference>
<dbReference type="Pfam" id="PF24973">
    <property type="entry name" value="EGF_LMN_ATRN"/>
    <property type="match status" value="1"/>
</dbReference>
<dbReference type="InterPro" id="IPR000034">
    <property type="entry name" value="Laminin_IV"/>
</dbReference>
<reference evidence="13" key="2">
    <citation type="submission" date="2021-09" db="EMBL/GenBank/DDBJ databases">
        <authorList>
            <person name="Jia N."/>
            <person name="Wang J."/>
            <person name="Shi W."/>
            <person name="Du L."/>
            <person name="Sun Y."/>
            <person name="Zhan W."/>
            <person name="Jiang J."/>
            <person name="Wang Q."/>
            <person name="Zhang B."/>
            <person name="Ji P."/>
            <person name="Sakyi L.B."/>
            <person name="Cui X."/>
            <person name="Yuan T."/>
            <person name="Jiang B."/>
            <person name="Yang W."/>
            <person name="Lam T.T.-Y."/>
            <person name="Chang Q."/>
            <person name="Ding S."/>
            <person name="Wang X."/>
            <person name="Zhu J."/>
            <person name="Ruan X."/>
            <person name="Zhao L."/>
            <person name="Wei J."/>
            <person name="Que T."/>
            <person name="Du C."/>
            <person name="Cheng J."/>
            <person name="Dai P."/>
            <person name="Han X."/>
            <person name="Huang E."/>
            <person name="Gao Y."/>
            <person name="Liu J."/>
            <person name="Shao H."/>
            <person name="Ye R."/>
            <person name="Li L."/>
            <person name="Wei W."/>
            <person name="Wang X."/>
            <person name="Wang C."/>
            <person name="Huo Q."/>
            <person name="Li W."/>
            <person name="Guo W."/>
            <person name="Chen H."/>
            <person name="Chen S."/>
            <person name="Zhou L."/>
            <person name="Zhou L."/>
            <person name="Ni X."/>
            <person name="Tian J."/>
            <person name="Zhou Y."/>
            <person name="Sheng Y."/>
            <person name="Liu T."/>
            <person name="Pan Y."/>
            <person name="Xia L."/>
            <person name="Li J."/>
            <person name="Zhao F."/>
            <person name="Cao W."/>
        </authorList>
    </citation>
    <scope>NUCLEOTIDE SEQUENCE</scope>
    <source>
        <strain evidence="13">Rmic-2018</strain>
        <tissue evidence="13">Larvae</tissue>
    </source>
</reference>
<keyword evidence="5" id="KW-0677">Repeat</keyword>
<dbReference type="InterPro" id="IPR002049">
    <property type="entry name" value="LE_dom"/>
</dbReference>
<dbReference type="PROSITE" id="PS50027">
    <property type="entry name" value="EGF_LAM_2"/>
    <property type="match status" value="1"/>
</dbReference>
<comment type="subcellular location">
    <subcellularLocation>
        <location evidence="1">Secreted</location>
        <location evidence="1">Extracellular space</location>
        <location evidence="1">Extracellular matrix</location>
        <location evidence="1">Basement membrane</location>
    </subcellularLocation>
</comment>
<evidence type="ECO:0000256" key="3">
    <source>
        <dbReference type="ARBA" id="ARBA00022530"/>
    </source>
</evidence>
<keyword evidence="14" id="KW-1185">Reference proteome</keyword>
<dbReference type="GO" id="GO:0009887">
    <property type="term" value="P:animal organ morphogenesis"/>
    <property type="evidence" value="ECO:0007669"/>
    <property type="project" value="TreeGrafter"/>
</dbReference>
<evidence type="ECO:0000256" key="2">
    <source>
        <dbReference type="ARBA" id="ARBA00022525"/>
    </source>
</evidence>
<dbReference type="PROSITE" id="PS51115">
    <property type="entry name" value="LAMININ_IVA"/>
    <property type="match status" value="1"/>
</dbReference>
<dbReference type="PANTHER" id="PTHR10574">
    <property type="entry name" value="NETRIN/LAMININ-RELATED"/>
    <property type="match status" value="1"/>
</dbReference>
<dbReference type="InterPro" id="IPR050440">
    <property type="entry name" value="Laminin/Netrin_ECM"/>
</dbReference>
<feature type="domain" description="Laminin IV type A" evidence="12">
    <location>
        <begin position="103"/>
        <end position="551"/>
    </location>
</feature>
<dbReference type="AlphaFoldDB" id="A0A9J6F0R6"/>
<keyword evidence="6" id="KW-0084">Basement membrane</keyword>
<dbReference type="EMBL" id="JABSTU010000001">
    <property type="protein sequence ID" value="KAH8040087.1"/>
    <property type="molecule type" value="Genomic_DNA"/>
</dbReference>
<evidence type="ECO:0000256" key="7">
    <source>
        <dbReference type="ARBA" id="ARBA00023157"/>
    </source>
</evidence>
<keyword evidence="7 10" id="KW-1015">Disulfide bond</keyword>
<comment type="caution">
    <text evidence="13">The sequence shown here is derived from an EMBL/GenBank/DDBJ whole genome shotgun (WGS) entry which is preliminary data.</text>
</comment>
<proteinExistence type="predicted"/>
<reference evidence="13" key="1">
    <citation type="journal article" date="2020" name="Cell">
        <title>Large-Scale Comparative Analyses of Tick Genomes Elucidate Their Genetic Diversity and Vector Capacities.</title>
        <authorList>
            <consortium name="Tick Genome and Microbiome Consortium (TIGMIC)"/>
            <person name="Jia N."/>
            <person name="Wang J."/>
            <person name="Shi W."/>
            <person name="Du L."/>
            <person name="Sun Y."/>
            <person name="Zhan W."/>
            <person name="Jiang J.F."/>
            <person name="Wang Q."/>
            <person name="Zhang B."/>
            <person name="Ji P."/>
            <person name="Bell-Sakyi L."/>
            <person name="Cui X.M."/>
            <person name="Yuan T.T."/>
            <person name="Jiang B.G."/>
            <person name="Yang W.F."/>
            <person name="Lam T.T."/>
            <person name="Chang Q.C."/>
            <person name="Ding S.J."/>
            <person name="Wang X.J."/>
            <person name="Zhu J.G."/>
            <person name="Ruan X.D."/>
            <person name="Zhao L."/>
            <person name="Wei J.T."/>
            <person name="Ye R.Z."/>
            <person name="Que T.C."/>
            <person name="Du C.H."/>
            <person name="Zhou Y.H."/>
            <person name="Cheng J.X."/>
            <person name="Dai P.F."/>
            <person name="Guo W.B."/>
            <person name="Han X.H."/>
            <person name="Huang E.J."/>
            <person name="Li L.F."/>
            <person name="Wei W."/>
            <person name="Gao Y.C."/>
            <person name="Liu J.Z."/>
            <person name="Shao H.Z."/>
            <person name="Wang X."/>
            <person name="Wang C.C."/>
            <person name="Yang T.C."/>
            <person name="Huo Q.B."/>
            <person name="Li W."/>
            <person name="Chen H.Y."/>
            <person name="Chen S.E."/>
            <person name="Zhou L.G."/>
            <person name="Ni X.B."/>
            <person name="Tian J.H."/>
            <person name="Sheng Y."/>
            <person name="Liu T."/>
            <person name="Pan Y.S."/>
            <person name="Xia L.Y."/>
            <person name="Li J."/>
            <person name="Zhao F."/>
            <person name="Cao W.C."/>
        </authorList>
    </citation>
    <scope>NUCLEOTIDE SEQUENCE</scope>
    <source>
        <strain evidence="13">Rmic-2018</strain>
    </source>
</reference>
<feature type="domain" description="Laminin EGF-like" evidence="11">
    <location>
        <begin position="240"/>
        <end position="289"/>
    </location>
</feature>
<dbReference type="Gene3D" id="2.170.300.10">
    <property type="entry name" value="Tie2 ligand-binding domain superfamily"/>
    <property type="match status" value="1"/>
</dbReference>
<dbReference type="VEuPathDB" id="VectorBase:LOC119183905"/>
<dbReference type="PROSITE" id="PS01248">
    <property type="entry name" value="EGF_LAM_1"/>
    <property type="match status" value="3"/>
</dbReference>
<dbReference type="GO" id="GO:0009888">
    <property type="term" value="P:tissue development"/>
    <property type="evidence" value="ECO:0007669"/>
    <property type="project" value="TreeGrafter"/>
</dbReference>
<keyword evidence="9 10" id="KW-0424">Laminin EGF-like domain</keyword>